<comment type="subcellular location">
    <subcellularLocation>
        <location evidence="1">Membrane</location>
        <topology evidence="1">Multi-pass membrane protein</topology>
    </subcellularLocation>
</comment>
<keyword evidence="2 6" id="KW-0812">Transmembrane</keyword>
<dbReference type="PATRIC" id="fig|1423730.4.peg.1059"/>
<evidence type="ECO:0000256" key="4">
    <source>
        <dbReference type="ARBA" id="ARBA00022989"/>
    </source>
</evidence>
<feature type="transmembrane region" description="Helical" evidence="6">
    <location>
        <begin position="78"/>
        <end position="100"/>
    </location>
</feature>
<keyword evidence="5 6" id="KW-0472">Membrane</keyword>
<dbReference type="GO" id="GO:0032153">
    <property type="term" value="C:cell division site"/>
    <property type="evidence" value="ECO:0007669"/>
    <property type="project" value="TreeGrafter"/>
</dbReference>
<evidence type="ECO:0000256" key="3">
    <source>
        <dbReference type="ARBA" id="ARBA00022960"/>
    </source>
</evidence>
<keyword evidence="8" id="KW-1185">Reference proteome</keyword>
<evidence type="ECO:0000256" key="2">
    <source>
        <dbReference type="ARBA" id="ARBA00022692"/>
    </source>
</evidence>
<gene>
    <name evidence="7" type="ORF">FC75_GL001005</name>
</gene>
<feature type="transmembrane region" description="Helical" evidence="6">
    <location>
        <begin position="365"/>
        <end position="383"/>
    </location>
</feature>
<protein>
    <submittedName>
        <fullName evidence="7">Rod shape-determining protein rodA</fullName>
    </submittedName>
</protein>
<evidence type="ECO:0000256" key="5">
    <source>
        <dbReference type="ARBA" id="ARBA00023136"/>
    </source>
</evidence>
<accession>A0A0R2FLL8</accession>
<evidence type="ECO:0000256" key="6">
    <source>
        <dbReference type="SAM" id="Phobius"/>
    </source>
</evidence>
<dbReference type="PANTHER" id="PTHR30474:SF1">
    <property type="entry name" value="PEPTIDOGLYCAN GLYCOSYLTRANSFERASE MRDB"/>
    <property type="match status" value="1"/>
</dbReference>
<dbReference type="STRING" id="1423730.FC75_GL001005"/>
<feature type="transmembrane region" description="Helical" evidence="6">
    <location>
        <begin position="50"/>
        <end position="71"/>
    </location>
</feature>
<dbReference type="AlphaFoldDB" id="A0A0R2FLL8"/>
<dbReference type="OrthoDB" id="9768187at2"/>
<feature type="transmembrane region" description="Helical" evidence="6">
    <location>
        <begin position="200"/>
        <end position="223"/>
    </location>
</feature>
<dbReference type="GO" id="GO:0005886">
    <property type="term" value="C:plasma membrane"/>
    <property type="evidence" value="ECO:0007669"/>
    <property type="project" value="TreeGrafter"/>
</dbReference>
<keyword evidence="4 6" id="KW-1133">Transmembrane helix</keyword>
<organism evidence="7 8">
    <name type="scientific">Lacticaseibacillus camelliae DSM 22697 = JCM 13995</name>
    <dbReference type="NCBI Taxonomy" id="1423730"/>
    <lineage>
        <taxon>Bacteria</taxon>
        <taxon>Bacillati</taxon>
        <taxon>Bacillota</taxon>
        <taxon>Bacilli</taxon>
        <taxon>Lactobacillales</taxon>
        <taxon>Lactobacillaceae</taxon>
        <taxon>Lacticaseibacillus</taxon>
    </lineage>
</organism>
<dbReference type="GO" id="GO:0051301">
    <property type="term" value="P:cell division"/>
    <property type="evidence" value="ECO:0007669"/>
    <property type="project" value="InterPro"/>
</dbReference>
<dbReference type="GO" id="GO:0008360">
    <property type="term" value="P:regulation of cell shape"/>
    <property type="evidence" value="ECO:0007669"/>
    <property type="project" value="UniProtKB-KW"/>
</dbReference>
<dbReference type="Pfam" id="PF01098">
    <property type="entry name" value="FTSW_RODA_SPOVE"/>
    <property type="match status" value="1"/>
</dbReference>
<feature type="transmembrane region" description="Helical" evidence="6">
    <location>
        <begin position="328"/>
        <end position="345"/>
    </location>
</feature>
<reference evidence="7 8" key="1">
    <citation type="journal article" date="2015" name="Genome Announc.">
        <title>Expanding the biotechnology potential of lactobacilli through comparative genomics of 213 strains and associated genera.</title>
        <authorList>
            <person name="Sun Z."/>
            <person name="Harris H.M."/>
            <person name="McCann A."/>
            <person name="Guo C."/>
            <person name="Argimon S."/>
            <person name="Zhang W."/>
            <person name="Yang X."/>
            <person name="Jeffery I.B."/>
            <person name="Cooney J.C."/>
            <person name="Kagawa T.F."/>
            <person name="Liu W."/>
            <person name="Song Y."/>
            <person name="Salvetti E."/>
            <person name="Wrobel A."/>
            <person name="Rasinkangas P."/>
            <person name="Parkhill J."/>
            <person name="Rea M.C."/>
            <person name="O'Sullivan O."/>
            <person name="Ritari J."/>
            <person name="Douillard F.P."/>
            <person name="Paul Ross R."/>
            <person name="Yang R."/>
            <person name="Briner A.E."/>
            <person name="Felis G.E."/>
            <person name="de Vos W.M."/>
            <person name="Barrangou R."/>
            <person name="Klaenhammer T.R."/>
            <person name="Caufield P.W."/>
            <person name="Cui Y."/>
            <person name="Zhang H."/>
            <person name="O'Toole P.W."/>
        </authorList>
    </citation>
    <scope>NUCLEOTIDE SEQUENCE [LARGE SCALE GENOMIC DNA]</scope>
    <source>
        <strain evidence="7 8">DSM 22697</strain>
    </source>
</reference>
<dbReference type="EMBL" id="AYZJ01000019">
    <property type="protein sequence ID" value="KRN25092.1"/>
    <property type="molecule type" value="Genomic_DNA"/>
</dbReference>
<dbReference type="RefSeq" id="WP_054662037.1">
    <property type="nucleotide sequence ID" value="NZ_AYZJ01000019.1"/>
</dbReference>
<proteinExistence type="predicted"/>
<dbReference type="GO" id="GO:0015648">
    <property type="term" value="F:lipid-linked peptidoglycan transporter activity"/>
    <property type="evidence" value="ECO:0007669"/>
    <property type="project" value="TreeGrafter"/>
</dbReference>
<evidence type="ECO:0000313" key="8">
    <source>
        <dbReference type="Proteomes" id="UP000050865"/>
    </source>
</evidence>
<dbReference type="Proteomes" id="UP000050865">
    <property type="component" value="Unassembled WGS sequence"/>
</dbReference>
<keyword evidence="3" id="KW-0133">Cell shape</keyword>
<evidence type="ECO:0000313" key="7">
    <source>
        <dbReference type="EMBL" id="KRN25092.1"/>
    </source>
</evidence>
<name>A0A0R2FLL8_9LACO</name>
<feature type="transmembrane region" description="Helical" evidence="6">
    <location>
        <begin position="177"/>
        <end position="193"/>
    </location>
</feature>
<evidence type="ECO:0000256" key="1">
    <source>
        <dbReference type="ARBA" id="ARBA00004141"/>
    </source>
</evidence>
<sequence>MAKDVSTRRRSEDRIDYGIILSVMLLALIGMAAIYMAVSHDTSPNAGSTTHALFMQGLWYVIGGIGIFVVMQFDAEQLWRVAPILYGLGIFLLMVVLVAYDRSVFVNTGAKSWLGFGSFTFQPSEVMKPAYILMLGRVVTNHNIKYTHSTSNDWHLIGEMFLWTLPIIVLLKLQNDFGTMLVFLAIFAGVVLVSGITWKIIVPIGAAAAALGSAAILLVTQTWGRDLLGKLGFAAYQFKRIDSWLNPSGAATTDSYQLWQSMKAIGSGEMTGRGFNNLHVTVPVRESDMAFSTIGEAFGFIGCAVVILLYFLLIWQMLRVVFDTQNEFYAYIATGVIMMIVFHIFENIGMNVGLLPITGIPLPFISQGGSFLLADMLSVGMILSMRYHHQSYMFSQEGEEFNQQ</sequence>
<dbReference type="InterPro" id="IPR001182">
    <property type="entry name" value="FtsW/RodA"/>
</dbReference>
<dbReference type="PANTHER" id="PTHR30474">
    <property type="entry name" value="CELL CYCLE PROTEIN"/>
    <property type="match status" value="1"/>
</dbReference>
<feature type="transmembrane region" description="Helical" evidence="6">
    <location>
        <begin position="297"/>
        <end position="316"/>
    </location>
</feature>
<feature type="transmembrane region" description="Helical" evidence="6">
    <location>
        <begin position="17"/>
        <end position="38"/>
    </location>
</feature>
<comment type="caution">
    <text evidence="7">The sequence shown here is derived from an EMBL/GenBank/DDBJ whole genome shotgun (WGS) entry which is preliminary data.</text>
</comment>